<dbReference type="HOGENOM" id="CLU_3188608_0_0_9"/>
<dbReference type="EMBL" id="FP929052">
    <property type="protein sequence ID" value="CBL16588.1"/>
    <property type="molecule type" value="Genomic_DNA"/>
</dbReference>
<protein>
    <submittedName>
        <fullName evidence="2">Uncharacterized protein</fullName>
    </submittedName>
</protein>
<name>D4LAE3_RUMC1</name>
<gene>
    <name evidence="2" type="ordered locus">RUM_03490</name>
</gene>
<organism evidence="2 3">
    <name type="scientific">Ruminococcus champanellensis (strain DSM 18848 / JCM 17042 / KCTC 15320 / 18P13)</name>
    <dbReference type="NCBI Taxonomy" id="213810"/>
    <lineage>
        <taxon>Bacteria</taxon>
        <taxon>Bacillati</taxon>
        <taxon>Bacillota</taxon>
        <taxon>Clostridia</taxon>
        <taxon>Eubacteriales</taxon>
        <taxon>Oscillospiraceae</taxon>
        <taxon>Ruminococcus</taxon>
    </lineage>
</organism>
<keyword evidence="3" id="KW-1185">Reference proteome</keyword>
<feature type="region of interest" description="Disordered" evidence="1">
    <location>
        <begin position="1"/>
        <end position="46"/>
    </location>
</feature>
<dbReference type="Proteomes" id="UP000007054">
    <property type="component" value="Chromosome"/>
</dbReference>
<feature type="compositionally biased region" description="Basic and acidic residues" evidence="1">
    <location>
        <begin position="17"/>
        <end position="29"/>
    </location>
</feature>
<evidence type="ECO:0000313" key="3">
    <source>
        <dbReference type="Proteomes" id="UP000007054"/>
    </source>
</evidence>
<sequence length="46" mass="5177">MIHKQMVTISKPAKLSRHAEHKEPHEKIFTKSQTAKRAAPGDSVIL</sequence>
<dbReference type="AlphaFoldDB" id="D4LAE3"/>
<accession>D4LAE3</accession>
<reference evidence="2" key="2">
    <citation type="submission" date="2010-03" db="EMBL/GenBank/DDBJ databases">
        <authorList>
            <person name="Pajon A."/>
        </authorList>
    </citation>
    <scope>NUCLEOTIDE SEQUENCE</scope>
    <source>
        <strain evidence="2">Type strain: 18P13</strain>
    </source>
</reference>
<evidence type="ECO:0000313" key="2">
    <source>
        <dbReference type="EMBL" id="CBL16588.1"/>
    </source>
</evidence>
<dbReference type="KEGG" id="rch:RUM_03490"/>
<evidence type="ECO:0000256" key="1">
    <source>
        <dbReference type="SAM" id="MobiDB-lite"/>
    </source>
</evidence>
<reference evidence="2" key="1">
    <citation type="submission" date="2010-03" db="EMBL/GenBank/DDBJ databases">
        <title>The genome sequence of Ruminococcus sp. 18P13.</title>
        <authorList>
            <consortium name="metaHIT consortium -- http://www.metahit.eu/"/>
            <person name="Pajon A."/>
            <person name="Turner K."/>
            <person name="Parkhill J."/>
            <person name="Bernalier A."/>
        </authorList>
    </citation>
    <scope>NUCLEOTIDE SEQUENCE [LARGE SCALE GENOMIC DNA]</scope>
    <source>
        <strain evidence="2">Type strain: 18P13</strain>
    </source>
</reference>
<proteinExistence type="predicted"/>